<organism evidence="7 8">
    <name type="scientific">Autumnicola musiva</name>
    <dbReference type="NCBI Taxonomy" id="3075589"/>
    <lineage>
        <taxon>Bacteria</taxon>
        <taxon>Pseudomonadati</taxon>
        <taxon>Bacteroidota</taxon>
        <taxon>Flavobacteriia</taxon>
        <taxon>Flavobacteriales</taxon>
        <taxon>Flavobacteriaceae</taxon>
        <taxon>Autumnicola</taxon>
    </lineage>
</organism>
<evidence type="ECO:0000256" key="4">
    <source>
        <dbReference type="ARBA" id="ARBA00022801"/>
    </source>
</evidence>
<feature type="binding site" evidence="6">
    <location>
        <position position="258"/>
    </location>
    <ligand>
        <name>substrate</name>
    </ligand>
</feature>
<dbReference type="PANTHER" id="PTHR12544:SF29">
    <property type="entry name" value="GLUTAMINASE"/>
    <property type="match status" value="1"/>
</dbReference>
<evidence type="ECO:0000313" key="8">
    <source>
        <dbReference type="Proteomes" id="UP001262582"/>
    </source>
</evidence>
<keyword evidence="6" id="KW-0007">Acetylation</keyword>
<name>A0ABU3D2W5_9FLAO</name>
<dbReference type="HAMAP" id="MF_00313">
    <property type="entry name" value="Glutaminase"/>
    <property type="match status" value="1"/>
</dbReference>
<dbReference type="RefSeq" id="WP_311502152.1">
    <property type="nucleotide sequence ID" value="NZ_JAVRHK010000002.1"/>
</dbReference>
<dbReference type="EMBL" id="JAVRHK010000002">
    <property type="protein sequence ID" value="MDT0675756.1"/>
    <property type="molecule type" value="Genomic_DNA"/>
</dbReference>
<feature type="binding site" evidence="6">
    <location>
        <position position="240"/>
    </location>
    <ligand>
        <name>substrate</name>
    </ligand>
</feature>
<evidence type="ECO:0000256" key="1">
    <source>
        <dbReference type="ARBA" id="ARBA00011076"/>
    </source>
</evidence>
<comment type="caution">
    <text evidence="7">The sequence shown here is derived from an EMBL/GenBank/DDBJ whole genome shotgun (WGS) entry which is preliminary data.</text>
</comment>
<sequence length="304" mass="33935">MNYQKILDTIHSEMSYRDVGGKVASYIPELAKIDPRKFGMHLYCGENQHYGFGDSEEKFSIQSISKVFSLCMAMNIMGEDLWERVDVEPSGNPFNSLTQLEQENGIPRNPFINAGALVISDILVDHLENPKEELLSFVRQITGDADIEYDETVASSEKSTGFRNIALVNYMKALGNIKCEVEPIIDFYFHQCSLRMSCRQLAKAFMIFANKGKVLENGEKIMRPEIVKRINALMQTCGFYDEAGEFSFEVGLPGKSGVGGGIVAIHPERYSVAVWSPILNEKGNSELGMKALEKLTTLTGVSVF</sequence>
<dbReference type="GO" id="GO:0004359">
    <property type="term" value="F:glutaminase activity"/>
    <property type="evidence" value="ECO:0007669"/>
    <property type="project" value="UniProtKB-EC"/>
</dbReference>
<keyword evidence="8" id="KW-1185">Reference proteome</keyword>
<evidence type="ECO:0000256" key="2">
    <source>
        <dbReference type="ARBA" id="ARBA00011881"/>
    </source>
</evidence>
<comment type="subunit">
    <text evidence="2 6">Homotetramer.</text>
</comment>
<dbReference type="InterPro" id="IPR012338">
    <property type="entry name" value="Beta-lactam/transpept-like"/>
</dbReference>
<dbReference type="EC" id="3.5.1.2" evidence="3 6"/>
<dbReference type="Pfam" id="PF04960">
    <property type="entry name" value="Glutaminase"/>
    <property type="match status" value="1"/>
</dbReference>
<feature type="binding site" evidence="6">
    <location>
        <position position="157"/>
    </location>
    <ligand>
        <name>substrate</name>
    </ligand>
</feature>
<dbReference type="SUPFAM" id="SSF56601">
    <property type="entry name" value="beta-lactamase/transpeptidase-like"/>
    <property type="match status" value="1"/>
</dbReference>
<gene>
    <name evidence="6" type="primary">glsA</name>
    <name evidence="7" type="ORF">RM539_04060</name>
</gene>
<evidence type="ECO:0000313" key="7">
    <source>
        <dbReference type="EMBL" id="MDT0675756.1"/>
    </source>
</evidence>
<dbReference type="PANTHER" id="PTHR12544">
    <property type="entry name" value="GLUTAMINASE"/>
    <property type="match status" value="1"/>
</dbReference>
<dbReference type="NCBIfam" id="NF002133">
    <property type="entry name" value="PRK00971.1-2"/>
    <property type="match status" value="1"/>
</dbReference>
<evidence type="ECO:0000256" key="5">
    <source>
        <dbReference type="ARBA" id="ARBA00049534"/>
    </source>
</evidence>
<dbReference type="InterPro" id="IPR015868">
    <property type="entry name" value="Glutaminase"/>
</dbReference>
<dbReference type="NCBIfam" id="TIGR03814">
    <property type="entry name" value="Gln_ase"/>
    <property type="match status" value="1"/>
</dbReference>
<feature type="binding site" evidence="6">
    <location>
        <position position="164"/>
    </location>
    <ligand>
        <name>substrate</name>
    </ligand>
</feature>
<feature type="binding site" evidence="6">
    <location>
        <position position="188"/>
    </location>
    <ligand>
        <name>substrate</name>
    </ligand>
</feature>
<protein>
    <recommendedName>
        <fullName evidence="3 6">Glutaminase</fullName>
        <ecNumber evidence="3 6">3.5.1.2</ecNumber>
    </recommendedName>
</protein>
<evidence type="ECO:0000256" key="3">
    <source>
        <dbReference type="ARBA" id="ARBA00012918"/>
    </source>
</evidence>
<dbReference type="Gene3D" id="3.40.710.10">
    <property type="entry name" value="DD-peptidase/beta-lactamase superfamily"/>
    <property type="match status" value="1"/>
</dbReference>
<reference evidence="7 8" key="1">
    <citation type="submission" date="2023-09" db="EMBL/GenBank/DDBJ databases">
        <authorList>
            <person name="Rey-Velasco X."/>
        </authorList>
    </citation>
    <scope>NUCLEOTIDE SEQUENCE [LARGE SCALE GENOMIC DNA]</scope>
    <source>
        <strain evidence="7 8">F117</strain>
    </source>
</reference>
<dbReference type="Proteomes" id="UP001262582">
    <property type="component" value="Unassembled WGS sequence"/>
</dbReference>
<feature type="binding site" evidence="6">
    <location>
        <position position="63"/>
    </location>
    <ligand>
        <name>substrate</name>
    </ligand>
</feature>
<proteinExistence type="inferred from homology"/>
<feature type="binding site" evidence="6">
    <location>
        <position position="113"/>
    </location>
    <ligand>
        <name>substrate</name>
    </ligand>
</feature>
<evidence type="ECO:0000256" key="6">
    <source>
        <dbReference type="HAMAP-Rule" id="MF_00313"/>
    </source>
</evidence>
<keyword evidence="4 6" id="KW-0378">Hydrolase</keyword>
<accession>A0ABU3D2W5</accession>
<comment type="catalytic activity">
    <reaction evidence="5 6">
        <text>L-glutamine + H2O = L-glutamate + NH4(+)</text>
        <dbReference type="Rhea" id="RHEA:15889"/>
        <dbReference type="ChEBI" id="CHEBI:15377"/>
        <dbReference type="ChEBI" id="CHEBI:28938"/>
        <dbReference type="ChEBI" id="CHEBI:29985"/>
        <dbReference type="ChEBI" id="CHEBI:58359"/>
        <dbReference type="EC" id="3.5.1.2"/>
    </reaction>
</comment>
<comment type="similarity">
    <text evidence="1 6">Belongs to the glutaminase family.</text>
</comment>